<name>U7PQS7_SPOS1</name>
<evidence type="ECO:0000256" key="4">
    <source>
        <dbReference type="RuleBase" id="RU369002"/>
    </source>
</evidence>
<dbReference type="GO" id="GO:0005635">
    <property type="term" value="C:nuclear envelope"/>
    <property type="evidence" value="ECO:0007669"/>
    <property type="project" value="UniProtKB-ARBA"/>
</dbReference>
<dbReference type="eggNOG" id="KOG2104">
    <property type="taxonomic scope" value="Eukaryota"/>
</dbReference>
<dbReference type="GO" id="GO:0006606">
    <property type="term" value="P:protein import into nucleus"/>
    <property type="evidence" value="ECO:0007669"/>
    <property type="project" value="UniProtKB-ARBA"/>
</dbReference>
<dbReference type="SUPFAM" id="SSF54427">
    <property type="entry name" value="NTF2-like"/>
    <property type="match status" value="1"/>
</dbReference>
<dbReference type="InterPro" id="IPR018222">
    <property type="entry name" value="Nuclear_transport_factor_2_euk"/>
</dbReference>
<dbReference type="FunFam" id="3.10.450.50:FF:000005">
    <property type="entry name" value="Nuclear transport factor 2"/>
    <property type="match status" value="1"/>
</dbReference>
<evidence type="ECO:0000313" key="6">
    <source>
        <dbReference type="EMBL" id="ERS96850.1"/>
    </source>
</evidence>
<organism evidence="6 7">
    <name type="scientific">Sporothrix schenckii (strain ATCC 58251 / de Perez 2211183)</name>
    <name type="common">Rose-picker's disease fungus</name>
    <dbReference type="NCBI Taxonomy" id="1391915"/>
    <lineage>
        <taxon>Eukaryota</taxon>
        <taxon>Fungi</taxon>
        <taxon>Dikarya</taxon>
        <taxon>Ascomycota</taxon>
        <taxon>Pezizomycotina</taxon>
        <taxon>Sordariomycetes</taxon>
        <taxon>Sordariomycetidae</taxon>
        <taxon>Ophiostomatales</taxon>
        <taxon>Ophiostomataceae</taxon>
        <taxon>Sporothrix</taxon>
    </lineage>
</organism>
<keyword evidence="7" id="KW-1185">Reference proteome</keyword>
<dbReference type="EMBL" id="KI440849">
    <property type="protein sequence ID" value="ERS96850.1"/>
    <property type="molecule type" value="Genomic_DNA"/>
</dbReference>
<evidence type="ECO:0000256" key="3">
    <source>
        <dbReference type="ARBA" id="ARBA00053082"/>
    </source>
</evidence>
<dbReference type="OrthoDB" id="6507044at2759"/>
<reference evidence="7" key="1">
    <citation type="journal article" date="2014" name="Genome Announc.">
        <title>Genome sequence of the pathogenic fungus Sporothrix schenckii (ATCC 58251).</title>
        <authorList>
            <person name="Cuomo C.A."/>
            <person name="Rodriguez-Del Valle N."/>
            <person name="Perez-Sanchez L."/>
            <person name="Abouelleil A."/>
            <person name="Goldberg J."/>
            <person name="Young S."/>
            <person name="Zeng Q."/>
            <person name="Birren B.W."/>
        </authorList>
    </citation>
    <scope>NUCLEOTIDE SEQUENCE [LARGE SCALE GENOMIC DNA]</scope>
    <source>
        <strain evidence="7">ATCC 58251 / de Perez 2211183</strain>
    </source>
</reference>
<dbReference type="Gene3D" id="3.10.450.50">
    <property type="match status" value="1"/>
</dbReference>
<dbReference type="GO" id="GO:0051028">
    <property type="term" value="P:mRNA transport"/>
    <property type="evidence" value="ECO:0007669"/>
    <property type="project" value="UniProtKB-UniRule"/>
</dbReference>
<keyword evidence="4" id="KW-0539">Nucleus</keyword>
<dbReference type="AlphaFoldDB" id="U7PQS7"/>
<keyword evidence="4" id="KW-0653">Protein transport</keyword>
<keyword evidence="1 4" id="KW-0963">Cytoplasm</keyword>
<evidence type="ECO:0000256" key="2">
    <source>
        <dbReference type="ARBA" id="ARBA00026247"/>
    </source>
</evidence>
<keyword evidence="4" id="KW-0813">Transport</keyword>
<dbReference type="InterPro" id="IPR032710">
    <property type="entry name" value="NTF2-like_dom_sf"/>
</dbReference>
<dbReference type="Proteomes" id="UP000018087">
    <property type="component" value="Unassembled WGS sequence"/>
</dbReference>
<dbReference type="Pfam" id="PF02136">
    <property type="entry name" value="NTF2"/>
    <property type="match status" value="1"/>
</dbReference>
<feature type="domain" description="NTF2" evidence="5">
    <location>
        <begin position="8"/>
        <end position="120"/>
    </location>
</feature>
<dbReference type="PANTHER" id="PTHR12612">
    <property type="entry name" value="NUCLEAR TRANSPORT FACTOR 2"/>
    <property type="match status" value="1"/>
</dbReference>
<accession>U7PQS7</accession>
<comment type="function">
    <text evidence="4">Has a role in nuclear-cytoplasmic transport of proteins and mRNAs.</text>
</comment>
<gene>
    <name evidence="6" type="ORF">HMPREF1624_07059</name>
</gene>
<sequence length="123" mass="13980">MANDFQNVAQQFVAFYYNTFDTDRTQLQSLYRDNSMLTFESSSVLGAVAIVEKLKNLPFQRVKHVTSTLDPQPTVGDGVIVLVTGQLQVDDEERPMNFTQVFHLAKDGANYFVYNDVFKLIFG</sequence>
<dbReference type="GO" id="GO:0005737">
    <property type="term" value="C:cytoplasm"/>
    <property type="evidence" value="ECO:0007669"/>
    <property type="project" value="UniProtKB-SubCell"/>
</dbReference>
<evidence type="ECO:0000259" key="5">
    <source>
        <dbReference type="PROSITE" id="PS50177"/>
    </source>
</evidence>
<dbReference type="STRING" id="1391915.U7PQS7"/>
<comment type="subcellular location">
    <subcellularLocation>
        <location evidence="4">Cytoplasm</location>
    </subcellularLocation>
    <subcellularLocation>
        <location evidence="4">Nucleus</location>
    </subcellularLocation>
</comment>
<comment type="function">
    <text evidence="3">Facilitates protein transport into the nucleus. Could be part of a multicomponent system of cytosolic factors that assemble at the pore complex during nuclear import.</text>
</comment>
<protein>
    <recommendedName>
        <fullName evidence="2 4">Nuclear transport factor 2</fullName>
        <shortName evidence="4">NTF-2</shortName>
    </recommendedName>
</protein>
<proteinExistence type="predicted"/>
<evidence type="ECO:0000256" key="1">
    <source>
        <dbReference type="ARBA" id="ARBA00022490"/>
    </source>
</evidence>
<dbReference type="InterPro" id="IPR045875">
    <property type="entry name" value="NTF2"/>
</dbReference>
<evidence type="ECO:0000313" key="7">
    <source>
        <dbReference type="Proteomes" id="UP000018087"/>
    </source>
</evidence>
<dbReference type="CDD" id="cd00780">
    <property type="entry name" value="NTF2"/>
    <property type="match status" value="1"/>
</dbReference>
<dbReference type="PROSITE" id="PS50177">
    <property type="entry name" value="NTF2_DOMAIN"/>
    <property type="match status" value="1"/>
</dbReference>
<dbReference type="InterPro" id="IPR002075">
    <property type="entry name" value="NTF2_dom"/>
</dbReference>
<dbReference type="HOGENOM" id="CLU_131642_0_0_1"/>